<keyword evidence="2" id="KW-0802">TPR repeat</keyword>
<dbReference type="PANTHER" id="PTHR22904:SF523">
    <property type="entry name" value="STRESS-INDUCED-PHOSPHOPROTEIN 1"/>
    <property type="match status" value="1"/>
</dbReference>
<gene>
    <name evidence="3" type="ORF">ACJMK2_013072</name>
</gene>
<dbReference type="Proteomes" id="UP001634394">
    <property type="component" value="Unassembled WGS sequence"/>
</dbReference>
<keyword evidence="4" id="KW-1185">Reference proteome</keyword>
<dbReference type="EMBL" id="JBJQND010000013">
    <property type="protein sequence ID" value="KAL3858483.1"/>
    <property type="molecule type" value="Genomic_DNA"/>
</dbReference>
<dbReference type="InterPro" id="IPR011990">
    <property type="entry name" value="TPR-like_helical_dom_sf"/>
</dbReference>
<evidence type="ECO:0000256" key="2">
    <source>
        <dbReference type="ARBA" id="ARBA00022803"/>
    </source>
</evidence>
<feature type="non-terminal residue" evidence="3">
    <location>
        <position position="96"/>
    </location>
</feature>
<proteinExistence type="predicted"/>
<accession>A0ABD3VC05</accession>
<protein>
    <submittedName>
        <fullName evidence="3">Uncharacterized protein</fullName>
    </submittedName>
</protein>
<sequence>MSAGPSNPQAPVVVSTAGTSAASQALFHQKVLESDDAIKSGDFRRAIQAHTEAIALDPCNHILYTNRSAAYAKIQQYNKSLLDARKARELNPKWAK</sequence>
<evidence type="ECO:0000256" key="1">
    <source>
        <dbReference type="ARBA" id="ARBA00022737"/>
    </source>
</evidence>
<dbReference type="SUPFAM" id="SSF48452">
    <property type="entry name" value="TPR-like"/>
    <property type="match status" value="1"/>
</dbReference>
<keyword evidence="1" id="KW-0677">Repeat</keyword>
<dbReference type="Gene3D" id="1.25.40.10">
    <property type="entry name" value="Tetratricopeptide repeat domain"/>
    <property type="match status" value="1"/>
</dbReference>
<dbReference type="PANTHER" id="PTHR22904">
    <property type="entry name" value="TPR REPEAT CONTAINING PROTEIN"/>
    <property type="match status" value="1"/>
</dbReference>
<evidence type="ECO:0000313" key="4">
    <source>
        <dbReference type="Proteomes" id="UP001634394"/>
    </source>
</evidence>
<reference evidence="3 4" key="1">
    <citation type="submission" date="2024-11" db="EMBL/GenBank/DDBJ databases">
        <title>Chromosome-level genome assembly of the freshwater bivalve Anodonta woodiana.</title>
        <authorList>
            <person name="Chen X."/>
        </authorList>
    </citation>
    <scope>NUCLEOTIDE SEQUENCE [LARGE SCALE GENOMIC DNA]</scope>
    <source>
        <strain evidence="3">MN2024</strain>
        <tissue evidence="3">Gills</tissue>
    </source>
</reference>
<name>A0ABD3VC05_SINWO</name>
<dbReference type="AlphaFoldDB" id="A0ABD3VC05"/>
<comment type="caution">
    <text evidence="3">The sequence shown here is derived from an EMBL/GenBank/DDBJ whole genome shotgun (WGS) entry which is preliminary data.</text>
</comment>
<evidence type="ECO:0000313" key="3">
    <source>
        <dbReference type="EMBL" id="KAL3858483.1"/>
    </source>
</evidence>
<organism evidence="3 4">
    <name type="scientific">Sinanodonta woodiana</name>
    <name type="common">Chinese pond mussel</name>
    <name type="synonym">Anodonta woodiana</name>
    <dbReference type="NCBI Taxonomy" id="1069815"/>
    <lineage>
        <taxon>Eukaryota</taxon>
        <taxon>Metazoa</taxon>
        <taxon>Spiralia</taxon>
        <taxon>Lophotrochozoa</taxon>
        <taxon>Mollusca</taxon>
        <taxon>Bivalvia</taxon>
        <taxon>Autobranchia</taxon>
        <taxon>Heteroconchia</taxon>
        <taxon>Palaeoheterodonta</taxon>
        <taxon>Unionida</taxon>
        <taxon>Unionoidea</taxon>
        <taxon>Unionidae</taxon>
        <taxon>Unioninae</taxon>
        <taxon>Sinanodonta</taxon>
    </lineage>
</organism>